<dbReference type="Proteomes" id="UP000198510">
    <property type="component" value="Unassembled WGS sequence"/>
</dbReference>
<gene>
    <name evidence="4" type="ORF">SAMN05421823_103233</name>
</gene>
<dbReference type="STRING" id="1075417.SAMN05421823_103233"/>
<reference evidence="4 5" key="1">
    <citation type="submission" date="2016-10" db="EMBL/GenBank/DDBJ databases">
        <authorList>
            <person name="de Groot N.N."/>
        </authorList>
    </citation>
    <scope>NUCLEOTIDE SEQUENCE [LARGE SCALE GENOMIC DNA]</scope>
    <source>
        <strain evidence="4 5">DSM 25186</strain>
    </source>
</reference>
<dbReference type="PANTHER" id="PTHR43343:SF3">
    <property type="entry name" value="PROTEASE DO-LIKE 8, CHLOROPLASTIC"/>
    <property type="match status" value="1"/>
</dbReference>
<organism evidence="4 5">
    <name type="scientific">Catalinimonas alkaloidigena</name>
    <dbReference type="NCBI Taxonomy" id="1075417"/>
    <lineage>
        <taxon>Bacteria</taxon>
        <taxon>Pseudomonadati</taxon>
        <taxon>Bacteroidota</taxon>
        <taxon>Cytophagia</taxon>
        <taxon>Cytophagales</taxon>
        <taxon>Catalimonadaceae</taxon>
        <taxon>Catalinimonas</taxon>
    </lineage>
</organism>
<dbReference type="Gene3D" id="2.30.42.10">
    <property type="match status" value="2"/>
</dbReference>
<name>A0A1G9DSF5_9BACT</name>
<dbReference type="GO" id="GO:0004252">
    <property type="term" value="F:serine-type endopeptidase activity"/>
    <property type="evidence" value="ECO:0007669"/>
    <property type="project" value="InterPro"/>
</dbReference>
<keyword evidence="1 4" id="KW-0645">Protease</keyword>
<dbReference type="InterPro" id="IPR001940">
    <property type="entry name" value="Peptidase_S1C"/>
</dbReference>
<dbReference type="GO" id="GO:0006508">
    <property type="term" value="P:proteolysis"/>
    <property type="evidence" value="ECO:0007669"/>
    <property type="project" value="UniProtKB-KW"/>
</dbReference>
<feature type="domain" description="PDZ" evidence="3">
    <location>
        <begin position="284"/>
        <end position="375"/>
    </location>
</feature>
<sequence length="492" mass="52343">MTQGKFFAGVLLAALLGAIIAIGAERLFAPRSNTIVSLGGGDARQWESYLSDSNAAVPEGLNFVVAANMVRQAVVHITTSSGGTQRNRYGDILQDFLGEGDAYHGQNLPREASGSGVIIADDGYIVTNHHVIDEARTIHVVLDDKRSYEAELIGSDPTTDLALLKIDAADLPTVKYGDSDRLQIGEWVLAVGNPFDLTSTVTAGIVSAKGRNINILRTRNNNYAIESFIQTDAAVNPGNSGGALVDLQGRLIGINTAIATTTGSYSGYSFAVPVAIVQKVMDDLLNYGEVRRALLGVSITEMSAERALNMGIDRVKGVYIEGVTERSAAAEASLQKGDVVLEIDGIEVNSPSELQEVVARYHPGDEVEVTYLRGQDIAKVSTVLKSVEESGLTPPVRRTVLKVPSLGASLQAVSAKEMQDLKLTGGVKVVQIEGDGKMDEAGIDEGFIITAIDKEPVSSPEQVVELIREQAGGVLIEGLYPDGKKAYYAIGW</sequence>
<dbReference type="Pfam" id="PF13365">
    <property type="entry name" value="Trypsin_2"/>
    <property type="match status" value="1"/>
</dbReference>
<evidence type="ECO:0000313" key="4">
    <source>
        <dbReference type="EMBL" id="SDK66772.1"/>
    </source>
</evidence>
<dbReference type="SUPFAM" id="SSF50156">
    <property type="entry name" value="PDZ domain-like"/>
    <property type="match status" value="2"/>
</dbReference>
<evidence type="ECO:0000259" key="3">
    <source>
        <dbReference type="PROSITE" id="PS50106"/>
    </source>
</evidence>
<dbReference type="InterPro" id="IPR051201">
    <property type="entry name" value="Chloro_Bact_Ser_Proteases"/>
</dbReference>
<dbReference type="SMART" id="SM00228">
    <property type="entry name" value="PDZ"/>
    <property type="match status" value="2"/>
</dbReference>
<dbReference type="OrthoDB" id="9758917at2"/>
<dbReference type="AlphaFoldDB" id="A0A1G9DSF5"/>
<evidence type="ECO:0000256" key="1">
    <source>
        <dbReference type="ARBA" id="ARBA00022670"/>
    </source>
</evidence>
<dbReference type="SUPFAM" id="SSF50494">
    <property type="entry name" value="Trypsin-like serine proteases"/>
    <property type="match status" value="1"/>
</dbReference>
<dbReference type="Gene3D" id="2.40.10.120">
    <property type="match status" value="1"/>
</dbReference>
<dbReference type="RefSeq" id="WP_089681252.1">
    <property type="nucleotide sequence ID" value="NZ_FNFO01000003.1"/>
</dbReference>
<accession>A0A1G9DSF5</accession>
<keyword evidence="5" id="KW-1185">Reference proteome</keyword>
<protein>
    <submittedName>
        <fullName evidence="4">Do/DeqQ family serine protease</fullName>
    </submittedName>
</protein>
<dbReference type="PRINTS" id="PR00834">
    <property type="entry name" value="PROTEASES2C"/>
</dbReference>
<dbReference type="PROSITE" id="PS50106">
    <property type="entry name" value="PDZ"/>
    <property type="match status" value="1"/>
</dbReference>
<dbReference type="Pfam" id="PF13180">
    <property type="entry name" value="PDZ_2"/>
    <property type="match status" value="1"/>
</dbReference>
<evidence type="ECO:0000256" key="2">
    <source>
        <dbReference type="ARBA" id="ARBA00022801"/>
    </source>
</evidence>
<dbReference type="EMBL" id="FNFO01000003">
    <property type="protein sequence ID" value="SDK66772.1"/>
    <property type="molecule type" value="Genomic_DNA"/>
</dbReference>
<dbReference type="InterPro" id="IPR009003">
    <property type="entry name" value="Peptidase_S1_PA"/>
</dbReference>
<dbReference type="PANTHER" id="PTHR43343">
    <property type="entry name" value="PEPTIDASE S12"/>
    <property type="match status" value="1"/>
</dbReference>
<keyword evidence="2" id="KW-0378">Hydrolase</keyword>
<proteinExistence type="predicted"/>
<dbReference type="InterPro" id="IPR036034">
    <property type="entry name" value="PDZ_sf"/>
</dbReference>
<evidence type="ECO:0000313" key="5">
    <source>
        <dbReference type="Proteomes" id="UP000198510"/>
    </source>
</evidence>
<dbReference type="InterPro" id="IPR001478">
    <property type="entry name" value="PDZ"/>
</dbReference>